<evidence type="ECO:0000259" key="1">
    <source>
        <dbReference type="Pfam" id="PF02771"/>
    </source>
</evidence>
<organism evidence="2">
    <name type="scientific">marine sediment metagenome</name>
    <dbReference type="NCBI Taxonomy" id="412755"/>
    <lineage>
        <taxon>unclassified sequences</taxon>
        <taxon>metagenomes</taxon>
        <taxon>ecological metagenomes</taxon>
    </lineage>
</organism>
<evidence type="ECO:0000313" key="2">
    <source>
        <dbReference type="EMBL" id="GAG41070.1"/>
    </source>
</evidence>
<sequence length="67" mass="7400">MDFSLTEDQKMLRSTVRHFARRELEPAAAKIDETDGFPADLVRKMADLGLMGLTIPEEYGGSGKGKT</sequence>
<feature type="domain" description="Acyl-CoA dehydrogenase/oxidase N-terminal" evidence="1">
    <location>
        <begin position="6"/>
        <end position="65"/>
    </location>
</feature>
<dbReference type="Pfam" id="PF02771">
    <property type="entry name" value="Acyl-CoA_dh_N"/>
    <property type="match status" value="1"/>
</dbReference>
<dbReference type="Gene3D" id="1.10.540.10">
    <property type="entry name" value="Acyl-CoA dehydrogenase/oxidase, N-terminal domain"/>
    <property type="match status" value="1"/>
</dbReference>
<dbReference type="EMBL" id="BARS01044956">
    <property type="protein sequence ID" value="GAG41070.1"/>
    <property type="molecule type" value="Genomic_DNA"/>
</dbReference>
<dbReference type="GO" id="GO:0050660">
    <property type="term" value="F:flavin adenine dinucleotide binding"/>
    <property type="evidence" value="ECO:0007669"/>
    <property type="project" value="InterPro"/>
</dbReference>
<dbReference type="InterPro" id="IPR009100">
    <property type="entry name" value="AcylCoA_DH/oxidase_NM_dom_sf"/>
</dbReference>
<dbReference type="SUPFAM" id="SSF56645">
    <property type="entry name" value="Acyl-CoA dehydrogenase NM domain-like"/>
    <property type="match status" value="1"/>
</dbReference>
<accession>X0XDB3</accession>
<dbReference type="AlphaFoldDB" id="X0XDB3"/>
<feature type="non-terminal residue" evidence="2">
    <location>
        <position position="67"/>
    </location>
</feature>
<dbReference type="PANTHER" id="PTHR43884:SF12">
    <property type="entry name" value="ISOVALERYL-COA DEHYDROGENASE, MITOCHONDRIAL-RELATED"/>
    <property type="match status" value="1"/>
</dbReference>
<reference evidence="2" key="1">
    <citation type="journal article" date="2014" name="Front. Microbiol.">
        <title>High frequency of phylogenetically diverse reductive dehalogenase-homologous genes in deep subseafloor sedimentary metagenomes.</title>
        <authorList>
            <person name="Kawai M."/>
            <person name="Futagami T."/>
            <person name="Toyoda A."/>
            <person name="Takaki Y."/>
            <person name="Nishi S."/>
            <person name="Hori S."/>
            <person name="Arai W."/>
            <person name="Tsubouchi T."/>
            <person name="Morono Y."/>
            <person name="Uchiyama I."/>
            <person name="Ito T."/>
            <person name="Fujiyama A."/>
            <person name="Inagaki F."/>
            <person name="Takami H."/>
        </authorList>
    </citation>
    <scope>NUCLEOTIDE SEQUENCE</scope>
    <source>
        <strain evidence="2">Expedition CK06-06</strain>
    </source>
</reference>
<dbReference type="PANTHER" id="PTHR43884">
    <property type="entry name" value="ACYL-COA DEHYDROGENASE"/>
    <property type="match status" value="1"/>
</dbReference>
<gene>
    <name evidence="2" type="ORF">S01H1_67845</name>
</gene>
<name>X0XDB3_9ZZZZ</name>
<dbReference type="InterPro" id="IPR037069">
    <property type="entry name" value="AcylCoA_DH/ox_N_sf"/>
</dbReference>
<protein>
    <recommendedName>
        <fullName evidence="1">Acyl-CoA dehydrogenase/oxidase N-terminal domain-containing protein</fullName>
    </recommendedName>
</protein>
<dbReference type="InterPro" id="IPR013786">
    <property type="entry name" value="AcylCoA_DH/ox_N"/>
</dbReference>
<comment type="caution">
    <text evidence="2">The sequence shown here is derived from an EMBL/GenBank/DDBJ whole genome shotgun (WGS) entry which is preliminary data.</text>
</comment>
<proteinExistence type="predicted"/>
<dbReference type="GO" id="GO:0003995">
    <property type="term" value="F:acyl-CoA dehydrogenase activity"/>
    <property type="evidence" value="ECO:0007669"/>
    <property type="project" value="TreeGrafter"/>
</dbReference>